<feature type="region of interest" description="Disordered" evidence="1">
    <location>
        <begin position="1"/>
        <end position="83"/>
    </location>
</feature>
<name>A0ABN9BRJ8_9NEOB</name>
<evidence type="ECO:0000256" key="1">
    <source>
        <dbReference type="SAM" id="MobiDB-lite"/>
    </source>
</evidence>
<organism evidence="2 3">
    <name type="scientific">Staurois parvus</name>
    <dbReference type="NCBI Taxonomy" id="386267"/>
    <lineage>
        <taxon>Eukaryota</taxon>
        <taxon>Metazoa</taxon>
        <taxon>Chordata</taxon>
        <taxon>Craniata</taxon>
        <taxon>Vertebrata</taxon>
        <taxon>Euteleostomi</taxon>
        <taxon>Amphibia</taxon>
        <taxon>Batrachia</taxon>
        <taxon>Anura</taxon>
        <taxon>Neobatrachia</taxon>
        <taxon>Ranoidea</taxon>
        <taxon>Ranidae</taxon>
        <taxon>Staurois</taxon>
    </lineage>
</organism>
<protein>
    <submittedName>
        <fullName evidence="2">Uncharacterized protein</fullName>
    </submittedName>
</protein>
<comment type="caution">
    <text evidence="2">The sequence shown here is derived from an EMBL/GenBank/DDBJ whole genome shotgun (WGS) entry which is preliminary data.</text>
</comment>
<reference evidence="2" key="1">
    <citation type="submission" date="2023-05" db="EMBL/GenBank/DDBJ databases">
        <authorList>
            <person name="Stuckert A."/>
        </authorList>
    </citation>
    <scope>NUCLEOTIDE SEQUENCE</scope>
</reference>
<keyword evidence="3" id="KW-1185">Reference proteome</keyword>
<dbReference type="EMBL" id="CATNWA010005511">
    <property type="protein sequence ID" value="CAI9550159.1"/>
    <property type="molecule type" value="Genomic_DNA"/>
</dbReference>
<dbReference type="Proteomes" id="UP001162483">
    <property type="component" value="Unassembled WGS sequence"/>
</dbReference>
<gene>
    <name evidence="2" type="ORF">SPARVUS_LOCUS3465073</name>
</gene>
<feature type="non-terminal residue" evidence="2">
    <location>
        <position position="1"/>
    </location>
</feature>
<feature type="non-terminal residue" evidence="2">
    <location>
        <position position="83"/>
    </location>
</feature>
<evidence type="ECO:0000313" key="3">
    <source>
        <dbReference type="Proteomes" id="UP001162483"/>
    </source>
</evidence>
<accession>A0ABN9BRJ8</accession>
<evidence type="ECO:0000313" key="2">
    <source>
        <dbReference type="EMBL" id="CAI9550159.1"/>
    </source>
</evidence>
<proteinExistence type="predicted"/>
<sequence>AERPGAGPQGCATGLGPSGGVELVGDRSRAPQAGRRRARLDPRWSGGRWTHQAERQVSGPQAEQGPPSLRQRQGTVSSGKAVG</sequence>
<feature type="compositionally biased region" description="Polar residues" evidence="1">
    <location>
        <begin position="70"/>
        <end position="83"/>
    </location>
</feature>